<evidence type="ECO:0000313" key="3">
    <source>
        <dbReference type="Proteomes" id="UP000176244"/>
    </source>
</evidence>
<accession>A0A1F2PER3</accession>
<keyword evidence="2" id="KW-0548">Nucleotidyltransferase</keyword>
<dbReference type="PANTHER" id="PTHR34047:SF8">
    <property type="entry name" value="PROTEIN YKFC"/>
    <property type="match status" value="1"/>
</dbReference>
<dbReference type="PANTHER" id="PTHR34047">
    <property type="entry name" value="NUCLEAR INTRON MATURASE 1, MITOCHONDRIAL-RELATED"/>
    <property type="match status" value="1"/>
</dbReference>
<dbReference type="STRING" id="52694.ACWI_33500"/>
<dbReference type="PROSITE" id="PS50878">
    <property type="entry name" value="RT_POL"/>
    <property type="match status" value="1"/>
</dbReference>
<evidence type="ECO:0000259" key="1">
    <source>
        <dbReference type="PROSITE" id="PS50878"/>
    </source>
</evidence>
<dbReference type="Proteomes" id="UP000176244">
    <property type="component" value="Unassembled WGS sequence"/>
</dbReference>
<reference evidence="2 3" key="1">
    <citation type="submission" date="2015-09" db="EMBL/GenBank/DDBJ databases">
        <title>Genome sequence of Acetobacterium wieringae DSM 1911.</title>
        <authorList>
            <person name="Poehlein A."/>
            <person name="Bengelsdorf F.R."/>
            <person name="Schiel-Bengelsdorf B."/>
            <person name="Duerre P."/>
            <person name="Daniel R."/>
        </authorList>
    </citation>
    <scope>NUCLEOTIDE SEQUENCE [LARGE SCALE GENOMIC DNA]</scope>
    <source>
        <strain evidence="2 3">DSM 1911</strain>
    </source>
</reference>
<feature type="domain" description="Reverse transcriptase" evidence="1">
    <location>
        <begin position="1"/>
        <end position="98"/>
    </location>
</feature>
<dbReference type="InterPro" id="IPR051083">
    <property type="entry name" value="GrpII_Intron_Splice-Mob/Def"/>
</dbReference>
<dbReference type="Pfam" id="PF08388">
    <property type="entry name" value="GIIM"/>
    <property type="match status" value="1"/>
</dbReference>
<sequence length="244" mass="29168">MSGGVFERSEQGVPQGGPLSPILGNIMLNECDKELERRGHRFIRYADDLMIFSKSRRAAERTLKNIAPFIEGKLFLRINREKTKVANVTKVKFLGYGFYIYWGQGRLRVHPQSIRKLKDKIRQITGRSNGMGIQRRKERLLQIVRGWVNYFKLADMKNILKPLDEWMRSRIRMVVWKRWKKVKTRFINLKKLGLDEERAWMWANTRKGYWRTAHSPILLRTLSNDRLKRARYPNFYDYYLQVTV</sequence>
<dbReference type="Gene3D" id="3.30.70.270">
    <property type="match status" value="1"/>
</dbReference>
<dbReference type="Pfam" id="PF00078">
    <property type="entry name" value="RVT_1"/>
    <property type="match status" value="1"/>
</dbReference>
<dbReference type="AlphaFoldDB" id="A0A1F2PER3"/>
<dbReference type="InterPro" id="IPR000477">
    <property type="entry name" value="RT_dom"/>
</dbReference>
<comment type="caution">
    <text evidence="2">The sequence shown here is derived from an EMBL/GenBank/DDBJ whole genome shotgun (WGS) entry which is preliminary data.</text>
</comment>
<dbReference type="InterPro" id="IPR043128">
    <property type="entry name" value="Rev_trsase/Diguanyl_cyclase"/>
</dbReference>
<dbReference type="InterPro" id="IPR013597">
    <property type="entry name" value="Mat_intron_G2"/>
</dbReference>
<dbReference type="InterPro" id="IPR043502">
    <property type="entry name" value="DNA/RNA_pol_sf"/>
</dbReference>
<protein>
    <submittedName>
        <fullName evidence="2">Reverse transcriptase (RNA-dependent DNA polymerase)</fullName>
    </submittedName>
</protein>
<dbReference type="EMBL" id="LKEU01000044">
    <property type="protein sequence ID" value="OFV69156.1"/>
    <property type="molecule type" value="Genomic_DNA"/>
</dbReference>
<gene>
    <name evidence="2" type="ORF">ACWI_33500</name>
</gene>
<dbReference type="SUPFAM" id="SSF56672">
    <property type="entry name" value="DNA/RNA polymerases"/>
    <property type="match status" value="1"/>
</dbReference>
<evidence type="ECO:0000313" key="2">
    <source>
        <dbReference type="EMBL" id="OFV69156.1"/>
    </source>
</evidence>
<keyword evidence="2" id="KW-0808">Transferase</keyword>
<proteinExistence type="predicted"/>
<dbReference type="GO" id="GO:0003964">
    <property type="term" value="F:RNA-directed DNA polymerase activity"/>
    <property type="evidence" value="ECO:0007669"/>
    <property type="project" value="UniProtKB-KW"/>
</dbReference>
<name>A0A1F2PER3_9FIRM</name>
<keyword evidence="2" id="KW-0695">RNA-directed DNA polymerase</keyword>
<organism evidence="2 3">
    <name type="scientific">Acetobacterium wieringae</name>
    <dbReference type="NCBI Taxonomy" id="52694"/>
    <lineage>
        <taxon>Bacteria</taxon>
        <taxon>Bacillati</taxon>
        <taxon>Bacillota</taxon>
        <taxon>Clostridia</taxon>
        <taxon>Eubacteriales</taxon>
        <taxon>Eubacteriaceae</taxon>
        <taxon>Acetobacterium</taxon>
    </lineage>
</organism>